<dbReference type="Pfam" id="PF00436">
    <property type="entry name" value="SSB"/>
    <property type="match status" value="1"/>
</dbReference>
<dbReference type="GO" id="GO:0009295">
    <property type="term" value="C:nucleoid"/>
    <property type="evidence" value="ECO:0007669"/>
    <property type="project" value="TreeGrafter"/>
</dbReference>
<dbReference type="GO" id="GO:0003697">
    <property type="term" value="F:single-stranded DNA binding"/>
    <property type="evidence" value="ECO:0007669"/>
    <property type="project" value="UniProtKB-UniRule"/>
</dbReference>
<dbReference type="HAMAP" id="MF_00984">
    <property type="entry name" value="SSB"/>
    <property type="match status" value="1"/>
</dbReference>
<reference evidence="5 6" key="1">
    <citation type="journal article" date="2015" name="Microbiome">
        <title>Genomic resolution of linkages in carbon, nitrogen, and sulfur cycling among widespread estuary sediment bacteria.</title>
        <authorList>
            <person name="Baker B.J."/>
            <person name="Lazar C.S."/>
            <person name="Teske A.P."/>
            <person name="Dick G.J."/>
        </authorList>
    </citation>
    <scope>NUCLEOTIDE SEQUENCE [LARGE SCALE GENOMIC DNA]</scope>
    <source>
        <strain evidence="5">SM23_40</strain>
    </source>
</reference>
<dbReference type="Gene3D" id="2.40.50.140">
    <property type="entry name" value="Nucleic acid-binding proteins"/>
    <property type="match status" value="1"/>
</dbReference>
<comment type="caution">
    <text evidence="2">Lacks conserved residue(s) required for the propagation of feature annotation.</text>
</comment>
<dbReference type="PANTHER" id="PTHR10302:SF27">
    <property type="entry name" value="SINGLE-STRANDED DNA-BINDING PROTEIN"/>
    <property type="match status" value="1"/>
</dbReference>
<sequence>MADLRLPTLNRVLLTGRLTRDCELRYTPSGVAVTNFSIACNRRYKDQSGEWRDETTFVGIVAWQRLAERCGEYLHKGSAIMVEGRLHSRSWETEDGQRRSILEVRADRVEFLDRLGAEERAAATATTESPKADEPETTPGTDDDVPF</sequence>
<protein>
    <recommendedName>
        <fullName evidence="2 3">Single-stranded DNA-binding protein</fullName>
        <shortName evidence="2">SSB</shortName>
    </recommendedName>
</protein>
<evidence type="ECO:0000313" key="6">
    <source>
        <dbReference type="Proteomes" id="UP000051717"/>
    </source>
</evidence>
<dbReference type="NCBIfam" id="TIGR00621">
    <property type="entry name" value="ssb"/>
    <property type="match status" value="1"/>
</dbReference>
<dbReference type="InterPro" id="IPR000424">
    <property type="entry name" value="Primosome_PriB/ssb"/>
</dbReference>
<evidence type="ECO:0000256" key="2">
    <source>
        <dbReference type="HAMAP-Rule" id="MF_00984"/>
    </source>
</evidence>
<dbReference type="CDD" id="cd04496">
    <property type="entry name" value="SSB_OBF"/>
    <property type="match status" value="1"/>
</dbReference>
<dbReference type="SUPFAM" id="SSF50249">
    <property type="entry name" value="Nucleic acid-binding proteins"/>
    <property type="match status" value="1"/>
</dbReference>
<dbReference type="Proteomes" id="UP000051717">
    <property type="component" value="Unassembled WGS sequence"/>
</dbReference>
<evidence type="ECO:0000256" key="4">
    <source>
        <dbReference type="SAM" id="MobiDB-lite"/>
    </source>
</evidence>
<dbReference type="PIRSF" id="PIRSF002070">
    <property type="entry name" value="SSB"/>
    <property type="match status" value="1"/>
</dbReference>
<dbReference type="InterPro" id="IPR012340">
    <property type="entry name" value="NA-bd_OB-fold"/>
</dbReference>
<dbReference type="PROSITE" id="PS50935">
    <property type="entry name" value="SSB"/>
    <property type="match status" value="1"/>
</dbReference>
<evidence type="ECO:0000313" key="5">
    <source>
        <dbReference type="EMBL" id="KPK69143.1"/>
    </source>
</evidence>
<comment type="subunit">
    <text evidence="2">Homotetramer.</text>
</comment>
<dbReference type="PANTHER" id="PTHR10302">
    <property type="entry name" value="SINGLE-STRANDED DNA-BINDING PROTEIN"/>
    <property type="match status" value="1"/>
</dbReference>
<organism evidence="5 6">
    <name type="scientific">candidate division TA06 bacterium SM23_40</name>
    <dbReference type="NCBI Taxonomy" id="1703774"/>
    <lineage>
        <taxon>Bacteria</taxon>
        <taxon>Bacteria division TA06</taxon>
    </lineage>
</organism>
<accession>A0A0S8G7S0</accession>
<keyword evidence="1 2" id="KW-0238">DNA-binding</keyword>
<dbReference type="EMBL" id="LJUI01000046">
    <property type="protein sequence ID" value="KPK69143.1"/>
    <property type="molecule type" value="Genomic_DNA"/>
</dbReference>
<evidence type="ECO:0000256" key="3">
    <source>
        <dbReference type="PIRNR" id="PIRNR002070"/>
    </source>
</evidence>
<dbReference type="AlphaFoldDB" id="A0A0S8G7S0"/>
<dbReference type="InterPro" id="IPR011344">
    <property type="entry name" value="ssDNA-bd"/>
</dbReference>
<comment type="caution">
    <text evidence="5">The sequence shown here is derived from an EMBL/GenBank/DDBJ whole genome shotgun (WGS) entry which is preliminary data.</text>
</comment>
<feature type="region of interest" description="Disordered" evidence="4">
    <location>
        <begin position="119"/>
        <end position="147"/>
    </location>
</feature>
<dbReference type="GO" id="GO:0006260">
    <property type="term" value="P:DNA replication"/>
    <property type="evidence" value="ECO:0007669"/>
    <property type="project" value="InterPro"/>
</dbReference>
<gene>
    <name evidence="5" type="ORF">AMJ82_06395</name>
</gene>
<proteinExistence type="inferred from homology"/>
<dbReference type="PATRIC" id="fig|1703774.3.peg.2347"/>
<evidence type="ECO:0000256" key="1">
    <source>
        <dbReference type="ARBA" id="ARBA00023125"/>
    </source>
</evidence>
<name>A0A0S8G7S0_UNCT6</name>